<accession>A0ACB9HUZ6</accession>
<evidence type="ECO:0000313" key="2">
    <source>
        <dbReference type="Proteomes" id="UP001056120"/>
    </source>
</evidence>
<dbReference type="Proteomes" id="UP001056120">
    <property type="component" value="Linkage Group LG11"/>
</dbReference>
<evidence type="ECO:0000313" key="1">
    <source>
        <dbReference type="EMBL" id="KAI3798950.1"/>
    </source>
</evidence>
<reference evidence="2" key="1">
    <citation type="journal article" date="2022" name="Mol. Ecol. Resour.">
        <title>The genomes of chicory, endive, great burdock and yacon provide insights into Asteraceae palaeo-polyploidization history and plant inulin production.</title>
        <authorList>
            <person name="Fan W."/>
            <person name="Wang S."/>
            <person name="Wang H."/>
            <person name="Wang A."/>
            <person name="Jiang F."/>
            <person name="Liu H."/>
            <person name="Zhao H."/>
            <person name="Xu D."/>
            <person name="Zhang Y."/>
        </authorList>
    </citation>
    <scope>NUCLEOTIDE SEQUENCE [LARGE SCALE GENOMIC DNA]</scope>
    <source>
        <strain evidence="2">cv. Yunnan</strain>
    </source>
</reference>
<name>A0ACB9HUZ6_9ASTR</name>
<reference evidence="1 2" key="2">
    <citation type="journal article" date="2022" name="Mol. Ecol. Resour.">
        <title>The genomes of chicory, endive, great burdock and yacon provide insights into Asteraceae paleo-polyploidization history and plant inulin production.</title>
        <authorList>
            <person name="Fan W."/>
            <person name="Wang S."/>
            <person name="Wang H."/>
            <person name="Wang A."/>
            <person name="Jiang F."/>
            <person name="Liu H."/>
            <person name="Zhao H."/>
            <person name="Xu D."/>
            <person name="Zhang Y."/>
        </authorList>
    </citation>
    <scope>NUCLEOTIDE SEQUENCE [LARGE SCALE GENOMIC DNA]</scope>
    <source>
        <strain evidence="2">cv. Yunnan</strain>
        <tissue evidence="1">Leaves</tissue>
    </source>
</reference>
<organism evidence="1 2">
    <name type="scientific">Smallanthus sonchifolius</name>
    <dbReference type="NCBI Taxonomy" id="185202"/>
    <lineage>
        <taxon>Eukaryota</taxon>
        <taxon>Viridiplantae</taxon>
        <taxon>Streptophyta</taxon>
        <taxon>Embryophyta</taxon>
        <taxon>Tracheophyta</taxon>
        <taxon>Spermatophyta</taxon>
        <taxon>Magnoliopsida</taxon>
        <taxon>eudicotyledons</taxon>
        <taxon>Gunneridae</taxon>
        <taxon>Pentapetalae</taxon>
        <taxon>asterids</taxon>
        <taxon>campanulids</taxon>
        <taxon>Asterales</taxon>
        <taxon>Asteraceae</taxon>
        <taxon>Asteroideae</taxon>
        <taxon>Heliantheae alliance</taxon>
        <taxon>Millerieae</taxon>
        <taxon>Smallanthus</taxon>
    </lineage>
</organism>
<keyword evidence="2" id="KW-1185">Reference proteome</keyword>
<sequence length="269" mass="30907">MFNSPRRNGRTKGFKIKHVIQITLLLGVSMWLLYQIHDSDGKKSSVTRKISQKSNNDNDSSKDIFKLGRKVLRPKVKETKVDDEQNNENEDTEGVVEDHESDEHEEVGENEHADGKEDGEEIKEHENEKEDDDKGDEQTGKIQMEQSKEIKGKMDGNEQNQVEKKMSPTVKEVEMSIPSEDGDDQSVRGEVENDKMVTNGENESVEDDTGSSSVDHNERDLKKPTLQNYMKSSRTDNNMKSESEQKDELEEKNALTDLETEWNTRERYL</sequence>
<dbReference type="EMBL" id="CM042028">
    <property type="protein sequence ID" value="KAI3798950.1"/>
    <property type="molecule type" value="Genomic_DNA"/>
</dbReference>
<comment type="caution">
    <text evidence="1">The sequence shown here is derived from an EMBL/GenBank/DDBJ whole genome shotgun (WGS) entry which is preliminary data.</text>
</comment>
<gene>
    <name evidence="1" type="ORF">L1987_34237</name>
</gene>
<protein>
    <submittedName>
        <fullName evidence="1">Uncharacterized protein</fullName>
    </submittedName>
</protein>
<proteinExistence type="predicted"/>